<keyword evidence="3 12" id="KW-0436">Ligase</keyword>
<dbReference type="InterPro" id="IPR011761">
    <property type="entry name" value="ATP-grasp"/>
</dbReference>
<keyword evidence="4 15" id="KW-0479">Metal-binding</keyword>
<dbReference type="NCBIfam" id="TIGR01205">
    <property type="entry name" value="D_ala_D_alaTIGR"/>
    <property type="match status" value="1"/>
</dbReference>
<feature type="domain" description="ATP-grasp" evidence="17">
    <location>
        <begin position="157"/>
        <end position="365"/>
    </location>
</feature>
<evidence type="ECO:0000256" key="1">
    <source>
        <dbReference type="ARBA" id="ARBA00001936"/>
    </source>
</evidence>
<evidence type="ECO:0000313" key="18">
    <source>
        <dbReference type="EMBL" id="SJM70025.1"/>
    </source>
</evidence>
<dbReference type="HAMAP" id="MF_00047">
    <property type="entry name" value="Dala_Dala_lig"/>
    <property type="match status" value="1"/>
</dbReference>
<feature type="binding site" evidence="14">
    <location>
        <begin position="235"/>
        <end position="242"/>
    </location>
    <ligand>
        <name>ATP</name>
        <dbReference type="ChEBI" id="CHEBI:30616"/>
    </ligand>
</feature>
<sequence length="372" mass="40755">MTSKLRVGILFGGRSSEHTISLVTAAGVIDNIDRERFEPVPIVITKQGKWLQVDPRELHFSLEHKVEIDEDSSEGAAIIDGASSEVALENRAGGKGLVLHSATGDIDFDRIDVFFPLFHGRFGEDGTIQGMLELFDRPYVGAGILASAVGQDKHFTKTVLEHAGITVAPWFTVSRRKWRDSPESVRERASRMQLPLFVKPARAGSSVGVSRVSTIDELDAAMQKGLAEDGRVLIEEGITGREIELGVLGGRGGAAPRVSLPGEIVVDSGYYDFEAKYGDADGVRTECPANLSEEVTQRLQQTAIRAFEAIDGAGLARVDFFVTPDDQLVLNEINTMPGFTPISMYPVVWRETGIEYRELITELIELALQEER</sequence>
<evidence type="ECO:0000256" key="8">
    <source>
        <dbReference type="ARBA" id="ARBA00022960"/>
    </source>
</evidence>
<evidence type="ECO:0000256" key="2">
    <source>
        <dbReference type="ARBA" id="ARBA00010871"/>
    </source>
</evidence>
<evidence type="ECO:0000256" key="14">
    <source>
        <dbReference type="PIRSR" id="PIRSR039102-2"/>
    </source>
</evidence>
<dbReference type="FunFam" id="3.30.470.20:FF:000008">
    <property type="entry name" value="D-alanine--D-alanine ligase"/>
    <property type="match status" value="1"/>
</dbReference>
<dbReference type="Gene3D" id="3.30.1490.20">
    <property type="entry name" value="ATP-grasp fold, A domain"/>
    <property type="match status" value="1"/>
</dbReference>
<feature type="active site" evidence="13">
    <location>
        <position position="205"/>
    </location>
</feature>
<feature type="binding site" evidence="14">
    <location>
        <begin position="197"/>
        <end position="199"/>
    </location>
    <ligand>
        <name>ATP</name>
        <dbReference type="ChEBI" id="CHEBI:30616"/>
    </ligand>
</feature>
<keyword evidence="7 15" id="KW-0460">Magnesium</keyword>
<evidence type="ECO:0000256" key="7">
    <source>
        <dbReference type="ARBA" id="ARBA00022842"/>
    </source>
</evidence>
<feature type="binding site" evidence="15">
    <location>
        <position position="332"/>
    </location>
    <ligand>
        <name>Mg(2+)</name>
        <dbReference type="ChEBI" id="CHEBI:18420"/>
        <label>2</label>
    </ligand>
</feature>
<comment type="cofactor">
    <cofactor evidence="15">
        <name>Mg(2+)</name>
        <dbReference type="ChEBI" id="CHEBI:18420"/>
    </cofactor>
    <cofactor evidence="15">
        <name>Mn(2+)</name>
        <dbReference type="ChEBI" id="CHEBI:29035"/>
    </cofactor>
    <text evidence="15">Binds 2 magnesium or manganese ions per subunit.</text>
</comment>
<dbReference type="PROSITE" id="PS00843">
    <property type="entry name" value="DALA_DALA_LIGASE_1"/>
    <property type="match status" value="1"/>
</dbReference>
<evidence type="ECO:0000256" key="16">
    <source>
        <dbReference type="PROSITE-ProRule" id="PRU00409"/>
    </source>
</evidence>
<keyword evidence="8 12" id="KW-0133">Cell shape</keyword>
<dbReference type="PROSITE" id="PS00844">
    <property type="entry name" value="DALA_DALA_LIGASE_2"/>
    <property type="match status" value="1"/>
</dbReference>
<evidence type="ECO:0000313" key="19">
    <source>
        <dbReference type="Proteomes" id="UP000195787"/>
    </source>
</evidence>
<organism evidence="18 19">
    <name type="scientific">Agrococcus casei LMG 22410</name>
    <dbReference type="NCBI Taxonomy" id="1255656"/>
    <lineage>
        <taxon>Bacteria</taxon>
        <taxon>Bacillati</taxon>
        <taxon>Actinomycetota</taxon>
        <taxon>Actinomycetes</taxon>
        <taxon>Micrococcales</taxon>
        <taxon>Microbacteriaceae</taxon>
        <taxon>Agrococcus</taxon>
    </lineage>
</organism>
<evidence type="ECO:0000256" key="15">
    <source>
        <dbReference type="PIRSR" id="PIRSR039102-3"/>
    </source>
</evidence>
<evidence type="ECO:0000259" key="17">
    <source>
        <dbReference type="PROSITE" id="PS50975"/>
    </source>
</evidence>
<feature type="binding site" evidence="14">
    <location>
        <begin position="205"/>
        <end position="206"/>
    </location>
    <ligand>
        <name>ATP</name>
        <dbReference type="ChEBI" id="CHEBI:30616"/>
    </ligand>
</feature>
<keyword evidence="12" id="KW-0963">Cytoplasm</keyword>
<proteinExistence type="inferred from homology"/>
<dbReference type="InterPro" id="IPR000291">
    <property type="entry name" value="D-Ala_lig_Van_CS"/>
</dbReference>
<dbReference type="InterPro" id="IPR013815">
    <property type="entry name" value="ATP_grasp_subdomain_1"/>
</dbReference>
<evidence type="ECO:0000256" key="12">
    <source>
        <dbReference type="HAMAP-Rule" id="MF_00047"/>
    </source>
</evidence>
<comment type="similarity">
    <text evidence="2 12">Belongs to the D-alanine--D-alanine ligase family.</text>
</comment>
<dbReference type="PANTHER" id="PTHR23132">
    <property type="entry name" value="D-ALANINE--D-ALANINE LIGASE"/>
    <property type="match status" value="1"/>
</dbReference>
<dbReference type="Pfam" id="PF07478">
    <property type="entry name" value="Dala_Dala_lig_C"/>
    <property type="match status" value="1"/>
</dbReference>
<keyword evidence="6 16" id="KW-0067">ATP-binding</keyword>
<dbReference type="GO" id="GO:0046872">
    <property type="term" value="F:metal ion binding"/>
    <property type="evidence" value="ECO:0007669"/>
    <property type="project" value="UniProtKB-KW"/>
</dbReference>
<evidence type="ECO:0000256" key="6">
    <source>
        <dbReference type="ARBA" id="ARBA00022840"/>
    </source>
</evidence>
<comment type="pathway">
    <text evidence="12">Cell wall biogenesis; peptidoglycan biosynthesis.</text>
</comment>
<dbReference type="SUPFAM" id="SSF52440">
    <property type="entry name" value="PreATP-grasp domain"/>
    <property type="match status" value="1"/>
</dbReference>
<dbReference type="EMBL" id="FUHU01000048">
    <property type="protein sequence ID" value="SJM70025.1"/>
    <property type="molecule type" value="Genomic_DNA"/>
</dbReference>
<keyword evidence="10 15" id="KW-0464">Manganese</keyword>
<evidence type="ECO:0000256" key="4">
    <source>
        <dbReference type="ARBA" id="ARBA00022723"/>
    </source>
</evidence>
<gene>
    <name evidence="12" type="primary">ddl</name>
    <name evidence="18" type="ORF">CZ674_13660</name>
</gene>
<evidence type="ECO:0000256" key="3">
    <source>
        <dbReference type="ARBA" id="ARBA00022598"/>
    </source>
</evidence>
<feature type="active site" evidence="13">
    <location>
        <position position="343"/>
    </location>
</feature>
<comment type="cofactor">
    <cofactor evidence="1">
        <name>Mn(2+)</name>
        <dbReference type="ChEBI" id="CHEBI:29035"/>
    </cofactor>
</comment>
<dbReference type="UniPathway" id="UPA00219"/>
<feature type="binding site" evidence="15">
    <location>
        <position position="334"/>
    </location>
    <ligand>
        <name>Mg(2+)</name>
        <dbReference type="ChEBI" id="CHEBI:18420"/>
        <label>2</label>
    </ligand>
</feature>
<dbReference type="InterPro" id="IPR011127">
    <property type="entry name" value="Dala_Dala_lig_N"/>
</dbReference>
<dbReference type="InterPro" id="IPR016185">
    <property type="entry name" value="PreATP-grasp_dom_sf"/>
</dbReference>
<dbReference type="GO" id="GO:0005524">
    <property type="term" value="F:ATP binding"/>
    <property type="evidence" value="ECO:0007669"/>
    <property type="project" value="UniProtKB-UniRule"/>
</dbReference>
<dbReference type="RefSeq" id="WP_086993101.1">
    <property type="nucleotide sequence ID" value="NZ_FUHU01000048.1"/>
</dbReference>
<dbReference type="PIRSF" id="PIRSF039102">
    <property type="entry name" value="Ddl/VanB"/>
    <property type="match status" value="1"/>
</dbReference>
<dbReference type="GO" id="GO:0071555">
    <property type="term" value="P:cell wall organization"/>
    <property type="evidence" value="ECO:0007669"/>
    <property type="project" value="UniProtKB-KW"/>
</dbReference>
<keyword evidence="19" id="KW-1185">Reference proteome</keyword>
<feature type="binding site" evidence="15">
    <location>
        <position position="319"/>
    </location>
    <ligand>
        <name>Mg(2+)</name>
        <dbReference type="ChEBI" id="CHEBI:18420"/>
        <label>1</label>
    </ligand>
</feature>
<feature type="binding site" evidence="14">
    <location>
        <position position="153"/>
    </location>
    <ligand>
        <name>ATP</name>
        <dbReference type="ChEBI" id="CHEBI:30616"/>
    </ligand>
</feature>
<dbReference type="Pfam" id="PF01820">
    <property type="entry name" value="Dala_Dala_lig_N"/>
    <property type="match status" value="1"/>
</dbReference>
<accession>A0A1R4GPK1</accession>
<dbReference type="InterPro" id="IPR011095">
    <property type="entry name" value="Dala_Dala_lig_C"/>
</dbReference>
<evidence type="ECO:0000256" key="10">
    <source>
        <dbReference type="ARBA" id="ARBA00023211"/>
    </source>
</evidence>
<evidence type="ECO:0000256" key="9">
    <source>
        <dbReference type="ARBA" id="ARBA00022984"/>
    </source>
</evidence>
<comment type="subcellular location">
    <subcellularLocation>
        <location evidence="12">Cytoplasm</location>
    </subcellularLocation>
</comment>
<evidence type="ECO:0000256" key="13">
    <source>
        <dbReference type="PIRSR" id="PIRSR039102-1"/>
    </source>
</evidence>
<dbReference type="Gene3D" id="3.30.470.20">
    <property type="entry name" value="ATP-grasp fold, B domain"/>
    <property type="match status" value="1"/>
</dbReference>
<comment type="catalytic activity">
    <reaction evidence="12">
        <text>2 D-alanine + ATP = D-alanyl-D-alanine + ADP + phosphate + H(+)</text>
        <dbReference type="Rhea" id="RHEA:11224"/>
        <dbReference type="ChEBI" id="CHEBI:15378"/>
        <dbReference type="ChEBI" id="CHEBI:30616"/>
        <dbReference type="ChEBI" id="CHEBI:43474"/>
        <dbReference type="ChEBI" id="CHEBI:57416"/>
        <dbReference type="ChEBI" id="CHEBI:57822"/>
        <dbReference type="ChEBI" id="CHEBI:456216"/>
        <dbReference type="EC" id="6.3.2.4"/>
    </reaction>
</comment>
<dbReference type="GO" id="GO:0009252">
    <property type="term" value="P:peptidoglycan biosynthetic process"/>
    <property type="evidence" value="ECO:0007669"/>
    <property type="project" value="UniProtKB-UniRule"/>
</dbReference>
<reference evidence="18 19" key="1">
    <citation type="submission" date="2017-02" db="EMBL/GenBank/DDBJ databases">
        <authorList>
            <person name="Peterson S.W."/>
        </authorList>
    </citation>
    <scope>NUCLEOTIDE SEQUENCE [LARGE SCALE GENOMIC DNA]</scope>
    <source>
        <strain evidence="18 19">LMG 22410</strain>
    </source>
</reference>
<dbReference type="NCBIfam" id="NF002528">
    <property type="entry name" value="PRK01966.1-4"/>
    <property type="match status" value="1"/>
</dbReference>
<dbReference type="EC" id="6.3.2.4" evidence="12"/>
<keyword evidence="9 12" id="KW-0573">Peptidoglycan synthesis</keyword>
<dbReference type="GO" id="GO:0008716">
    <property type="term" value="F:D-alanine-D-alanine ligase activity"/>
    <property type="evidence" value="ECO:0007669"/>
    <property type="project" value="UniProtKB-UniRule"/>
</dbReference>
<dbReference type="InterPro" id="IPR005905">
    <property type="entry name" value="D_ala_D_ala"/>
</dbReference>
<dbReference type="Gene3D" id="3.40.50.20">
    <property type="match status" value="1"/>
</dbReference>
<dbReference type="GO" id="GO:0005829">
    <property type="term" value="C:cytosol"/>
    <property type="evidence" value="ECO:0007669"/>
    <property type="project" value="TreeGrafter"/>
</dbReference>
<protein>
    <recommendedName>
        <fullName evidence="12">D-alanine--D-alanine ligase</fullName>
        <ecNumber evidence="12">6.3.2.4</ecNumber>
    </recommendedName>
    <alternativeName>
        <fullName evidence="12">D-Ala-D-Ala ligase</fullName>
    </alternativeName>
    <alternativeName>
        <fullName evidence="12">D-alanylalanine synthetase</fullName>
    </alternativeName>
</protein>
<dbReference type="Proteomes" id="UP000195787">
    <property type="component" value="Unassembled WGS sequence"/>
</dbReference>
<feature type="binding site" evidence="14">
    <location>
        <begin position="331"/>
        <end position="332"/>
    </location>
    <ligand>
        <name>ATP</name>
        <dbReference type="ChEBI" id="CHEBI:30616"/>
    </ligand>
</feature>
<dbReference type="GO" id="GO:0008360">
    <property type="term" value="P:regulation of cell shape"/>
    <property type="evidence" value="ECO:0007669"/>
    <property type="project" value="UniProtKB-KW"/>
</dbReference>
<dbReference type="OrthoDB" id="9813261at2"/>
<evidence type="ECO:0000256" key="5">
    <source>
        <dbReference type="ARBA" id="ARBA00022741"/>
    </source>
</evidence>
<feature type="active site" evidence="13">
    <location>
        <position position="17"/>
    </location>
</feature>
<dbReference type="SUPFAM" id="SSF56059">
    <property type="entry name" value="Glutathione synthetase ATP-binding domain-like"/>
    <property type="match status" value="1"/>
</dbReference>
<comment type="function">
    <text evidence="12">Cell wall formation.</text>
</comment>
<dbReference type="PANTHER" id="PTHR23132:SF25">
    <property type="entry name" value="D-ALANINE--D-ALANINE LIGASE A"/>
    <property type="match status" value="1"/>
</dbReference>
<feature type="binding site" evidence="15">
    <location>
        <position position="332"/>
    </location>
    <ligand>
        <name>Mg(2+)</name>
        <dbReference type="ChEBI" id="CHEBI:18420"/>
        <label>1</label>
    </ligand>
</feature>
<keyword evidence="11 12" id="KW-0961">Cell wall biogenesis/degradation</keyword>
<evidence type="ECO:0000256" key="11">
    <source>
        <dbReference type="ARBA" id="ARBA00023316"/>
    </source>
</evidence>
<dbReference type="PROSITE" id="PS50975">
    <property type="entry name" value="ATP_GRASP"/>
    <property type="match status" value="1"/>
</dbReference>
<dbReference type="AlphaFoldDB" id="A0A1R4GPK1"/>
<dbReference type="GeneID" id="303174256"/>
<keyword evidence="5 14" id="KW-0547">Nucleotide-binding</keyword>
<name>A0A1R4GPK1_9MICO</name>